<dbReference type="AlphaFoldDB" id="A0A0N4XHT7"/>
<dbReference type="PANTHER" id="PTHR12266">
    <property type="entry name" value="NA+/CA2+ K+ INDEPENDENT EXCHANGER"/>
    <property type="match status" value="1"/>
</dbReference>
<accession>A0A0N4XHT7</accession>
<comment type="subcellular location">
    <subcellularLocation>
        <location evidence="1">Membrane</location>
        <topology evidence="1">Multi-pass membrane protein</topology>
    </subcellularLocation>
</comment>
<keyword evidence="4" id="KW-0106">Calcium</keyword>
<dbReference type="InterPro" id="IPR004837">
    <property type="entry name" value="NaCa_Exmemb"/>
</dbReference>
<dbReference type="STRING" id="27835.A0A0N4XHT7"/>
<evidence type="ECO:0000256" key="4">
    <source>
        <dbReference type="ARBA" id="ARBA00022568"/>
    </source>
</evidence>
<keyword evidence="3" id="KW-0050">Antiport</keyword>
<dbReference type="WBParaSite" id="NBR_0000208901-mRNA-1">
    <property type="protein sequence ID" value="NBR_0000208901-mRNA-1"/>
    <property type="gene ID" value="NBR_0000208901"/>
</dbReference>
<keyword evidence="11" id="KW-1185">Reference proteome</keyword>
<gene>
    <name evidence="10" type="ORF">NBR_LOCUS2090</name>
</gene>
<sequence length="160" mass="17674">MTQQEICDYINYNDDICEGGGYLLWSQYVECQFNTGKKGVTFMAFGNGAPDIFGSIASVLSSPKPKAGLALGELFGAGTFVTTVVTATIILVKPFKIDIFSTLRDILFYLVAIGWILFVFLHSDQVYIWEPAGIFPVIPEVHIISDAVEKIQGWVKLELP</sequence>
<evidence type="ECO:0000313" key="12">
    <source>
        <dbReference type="WBParaSite" id="NBR_0000208901-mRNA-1"/>
    </source>
</evidence>
<keyword evidence="4" id="KW-0406">Ion transport</keyword>
<evidence type="ECO:0000256" key="5">
    <source>
        <dbReference type="ARBA" id="ARBA00022692"/>
    </source>
</evidence>
<keyword evidence="4" id="KW-0109">Calcium transport</keyword>
<dbReference type="GO" id="GO:0006874">
    <property type="term" value="P:intracellular calcium ion homeostasis"/>
    <property type="evidence" value="ECO:0007669"/>
    <property type="project" value="TreeGrafter"/>
</dbReference>
<feature type="domain" description="Sodium/calcium exchanger membrane region" evidence="9">
    <location>
        <begin position="39"/>
        <end position="130"/>
    </location>
</feature>
<dbReference type="Proteomes" id="UP000271162">
    <property type="component" value="Unassembled WGS sequence"/>
</dbReference>
<feature type="transmembrane region" description="Helical" evidence="8">
    <location>
        <begin position="106"/>
        <end position="123"/>
    </location>
</feature>
<dbReference type="Gene3D" id="1.20.1420.30">
    <property type="entry name" value="NCX, central ion-binding region"/>
    <property type="match status" value="1"/>
</dbReference>
<name>A0A0N4XHT7_NIPBR</name>
<protein>
    <submittedName>
        <fullName evidence="12">Sodium/potassium/calcium exchanger 6, mitochondrial (inferred by orthology to a human protein)</fullName>
    </submittedName>
</protein>
<dbReference type="EMBL" id="UYSL01002132">
    <property type="protein sequence ID" value="VDL65679.1"/>
    <property type="molecule type" value="Genomic_DNA"/>
</dbReference>
<dbReference type="PANTHER" id="PTHR12266:SF0">
    <property type="entry name" value="MITOCHONDRIAL SODIUM_CALCIUM EXCHANGER PROTEIN"/>
    <property type="match status" value="1"/>
</dbReference>
<proteinExistence type="predicted"/>
<evidence type="ECO:0000259" key="9">
    <source>
        <dbReference type="Pfam" id="PF01699"/>
    </source>
</evidence>
<organism evidence="12">
    <name type="scientific">Nippostrongylus brasiliensis</name>
    <name type="common">Rat hookworm</name>
    <dbReference type="NCBI Taxonomy" id="27835"/>
    <lineage>
        <taxon>Eukaryota</taxon>
        <taxon>Metazoa</taxon>
        <taxon>Ecdysozoa</taxon>
        <taxon>Nematoda</taxon>
        <taxon>Chromadorea</taxon>
        <taxon>Rhabditida</taxon>
        <taxon>Rhabditina</taxon>
        <taxon>Rhabditomorpha</taxon>
        <taxon>Strongyloidea</taxon>
        <taxon>Heligmosomidae</taxon>
        <taxon>Nippostrongylus</taxon>
    </lineage>
</organism>
<dbReference type="Pfam" id="PF01699">
    <property type="entry name" value="Na_Ca_ex"/>
    <property type="match status" value="1"/>
</dbReference>
<feature type="transmembrane region" description="Helical" evidence="8">
    <location>
        <begin position="74"/>
        <end position="94"/>
    </location>
</feature>
<dbReference type="GO" id="GO:0005432">
    <property type="term" value="F:calcium:sodium antiporter activity"/>
    <property type="evidence" value="ECO:0007669"/>
    <property type="project" value="TreeGrafter"/>
</dbReference>
<reference evidence="10 11" key="2">
    <citation type="submission" date="2018-11" db="EMBL/GenBank/DDBJ databases">
        <authorList>
            <consortium name="Pathogen Informatics"/>
        </authorList>
    </citation>
    <scope>NUCLEOTIDE SEQUENCE [LARGE SCALE GENOMIC DNA]</scope>
</reference>
<evidence type="ECO:0000256" key="8">
    <source>
        <dbReference type="SAM" id="Phobius"/>
    </source>
</evidence>
<dbReference type="GO" id="GO:0016020">
    <property type="term" value="C:membrane"/>
    <property type="evidence" value="ECO:0007669"/>
    <property type="project" value="UniProtKB-SubCell"/>
</dbReference>
<evidence type="ECO:0000256" key="7">
    <source>
        <dbReference type="ARBA" id="ARBA00023136"/>
    </source>
</evidence>
<evidence type="ECO:0000256" key="1">
    <source>
        <dbReference type="ARBA" id="ARBA00004141"/>
    </source>
</evidence>
<evidence type="ECO:0000256" key="6">
    <source>
        <dbReference type="ARBA" id="ARBA00022989"/>
    </source>
</evidence>
<dbReference type="InterPro" id="IPR051359">
    <property type="entry name" value="CaCA_antiporter"/>
</dbReference>
<evidence type="ECO:0000256" key="2">
    <source>
        <dbReference type="ARBA" id="ARBA00022448"/>
    </source>
</evidence>
<keyword evidence="2" id="KW-0813">Transport</keyword>
<evidence type="ECO:0000313" key="10">
    <source>
        <dbReference type="EMBL" id="VDL65679.1"/>
    </source>
</evidence>
<keyword evidence="5 8" id="KW-0812">Transmembrane</keyword>
<keyword evidence="6 8" id="KW-1133">Transmembrane helix</keyword>
<keyword evidence="7 8" id="KW-0472">Membrane</keyword>
<evidence type="ECO:0000256" key="3">
    <source>
        <dbReference type="ARBA" id="ARBA00022449"/>
    </source>
</evidence>
<dbReference type="InterPro" id="IPR044880">
    <property type="entry name" value="NCX_ion-bd_dom_sf"/>
</dbReference>
<reference evidence="12" key="1">
    <citation type="submission" date="2017-02" db="UniProtKB">
        <authorList>
            <consortium name="WormBaseParasite"/>
        </authorList>
    </citation>
    <scope>IDENTIFICATION</scope>
</reference>
<evidence type="ECO:0000313" key="11">
    <source>
        <dbReference type="Proteomes" id="UP000271162"/>
    </source>
</evidence>